<keyword evidence="3" id="KW-1185">Reference proteome</keyword>
<keyword evidence="1" id="KW-1133">Transmembrane helix</keyword>
<protein>
    <recommendedName>
        <fullName evidence="4">DUF3899 domain-containing protein</fullName>
    </recommendedName>
</protein>
<keyword evidence="1" id="KW-0472">Membrane</keyword>
<feature type="transmembrane region" description="Helical" evidence="1">
    <location>
        <begin position="122"/>
        <end position="143"/>
    </location>
</feature>
<dbReference type="RefSeq" id="WP_056972778.1">
    <property type="nucleotide sequence ID" value="NZ_AZFI01000322.1"/>
</dbReference>
<dbReference type="Proteomes" id="UP000051217">
    <property type="component" value="Unassembled WGS sequence"/>
</dbReference>
<proteinExistence type="predicted"/>
<evidence type="ECO:0000256" key="1">
    <source>
        <dbReference type="SAM" id="Phobius"/>
    </source>
</evidence>
<keyword evidence="1" id="KW-0812">Transmembrane</keyword>
<gene>
    <name evidence="2" type="ORF">FC65_GL001401</name>
</gene>
<comment type="caution">
    <text evidence="2">The sequence shown here is derived from an EMBL/GenBank/DDBJ whole genome shotgun (WGS) entry which is preliminary data.</text>
</comment>
<name>A0ABR5PGY5_9LACO</name>
<accession>A0ABR5PGY5</accession>
<sequence>MYLLLLLLFIFAFLYLIPQKKEKKILKKQNKSSAFYHKYSATIKKFRYICLLVGFFIVVSALYTLIIKKDLRISLMFEALLFLFVFIQVLTHLFEQKLFKKYTLTKKLPPLISKKAEIQKAIGLYGSAVCSLLLSLFALLLSITE</sequence>
<evidence type="ECO:0008006" key="4">
    <source>
        <dbReference type="Google" id="ProtNLM"/>
    </source>
</evidence>
<evidence type="ECO:0000313" key="3">
    <source>
        <dbReference type="Proteomes" id="UP000051217"/>
    </source>
</evidence>
<reference evidence="2 3" key="1">
    <citation type="journal article" date="2015" name="Genome Announc.">
        <title>Expanding the biotechnology potential of lactobacilli through comparative genomics of 213 strains and associated genera.</title>
        <authorList>
            <person name="Sun Z."/>
            <person name="Harris H.M."/>
            <person name="McCann A."/>
            <person name="Guo C."/>
            <person name="Argimon S."/>
            <person name="Zhang W."/>
            <person name="Yang X."/>
            <person name="Jeffery I.B."/>
            <person name="Cooney J.C."/>
            <person name="Kagawa T.F."/>
            <person name="Liu W."/>
            <person name="Song Y."/>
            <person name="Salvetti E."/>
            <person name="Wrobel A."/>
            <person name="Rasinkangas P."/>
            <person name="Parkhill J."/>
            <person name="Rea M.C."/>
            <person name="O'Sullivan O."/>
            <person name="Ritari J."/>
            <person name="Douillard F.P."/>
            <person name="Paul Ross R."/>
            <person name="Yang R."/>
            <person name="Briner A.E."/>
            <person name="Felis G.E."/>
            <person name="de Vos W.M."/>
            <person name="Barrangou R."/>
            <person name="Klaenhammer T.R."/>
            <person name="Caufield P.W."/>
            <person name="Cui Y."/>
            <person name="Zhang H."/>
            <person name="O'Toole P.W."/>
        </authorList>
    </citation>
    <scope>NUCLEOTIDE SEQUENCE [LARGE SCALE GENOMIC DNA]</scope>
    <source>
        <strain evidence="2 3">DSM 15836</strain>
    </source>
</reference>
<evidence type="ECO:0000313" key="2">
    <source>
        <dbReference type="EMBL" id="KRM19205.1"/>
    </source>
</evidence>
<feature type="transmembrane region" description="Helical" evidence="1">
    <location>
        <begin position="73"/>
        <end position="94"/>
    </location>
</feature>
<dbReference type="EMBL" id="AZFI01000322">
    <property type="protein sequence ID" value="KRM19205.1"/>
    <property type="molecule type" value="Genomic_DNA"/>
</dbReference>
<feature type="transmembrane region" description="Helical" evidence="1">
    <location>
        <begin position="46"/>
        <end position="66"/>
    </location>
</feature>
<organism evidence="2 3">
    <name type="scientific">Ligilactobacillus acidipiscis DSM 15836</name>
    <dbReference type="NCBI Taxonomy" id="1423716"/>
    <lineage>
        <taxon>Bacteria</taxon>
        <taxon>Bacillati</taxon>
        <taxon>Bacillota</taxon>
        <taxon>Bacilli</taxon>
        <taxon>Lactobacillales</taxon>
        <taxon>Lactobacillaceae</taxon>
        <taxon>Ligilactobacillus</taxon>
    </lineage>
</organism>